<evidence type="ECO:0000313" key="2">
    <source>
        <dbReference type="EMBL" id="KNB19723.1"/>
    </source>
</evidence>
<evidence type="ECO:0000256" key="1">
    <source>
        <dbReference type="SAM" id="MobiDB-lite"/>
    </source>
</evidence>
<gene>
    <name evidence="2" type="ORF">FOXG_22637</name>
</gene>
<feature type="compositionally biased region" description="Polar residues" evidence="1">
    <location>
        <begin position="44"/>
        <end position="99"/>
    </location>
</feature>
<dbReference type="AlphaFoldDB" id="A0A0J9WA57"/>
<name>A0A0J9WA57_FUSO4</name>
<protein>
    <submittedName>
        <fullName evidence="2">Uncharacterized protein</fullName>
    </submittedName>
</protein>
<dbReference type="EMBL" id="DS231734">
    <property type="protein sequence ID" value="KNB19723.1"/>
    <property type="molecule type" value="Genomic_DNA"/>
</dbReference>
<reference evidence="2" key="1">
    <citation type="submission" date="2007-04" db="EMBL/GenBank/DDBJ databases">
        <authorList>
            <consortium name="The Broad Institute Genome Sequencing Platform"/>
            <person name="Birren B."/>
            <person name="Lander E."/>
            <person name="Galagan J."/>
            <person name="Nusbaum C."/>
            <person name="Devon K."/>
            <person name="Ma L.-J."/>
            <person name="Jaffe D."/>
            <person name="Butler J."/>
            <person name="Alvarez P."/>
            <person name="Gnerre S."/>
            <person name="Grabherr M."/>
            <person name="Kleber M."/>
            <person name="Mauceli E."/>
            <person name="Brockman W."/>
            <person name="MacCallum I.A."/>
            <person name="Young S."/>
            <person name="LaButti K."/>
            <person name="DeCaprio D."/>
            <person name="Crawford M."/>
            <person name="Koehrsen M."/>
            <person name="Engels R."/>
            <person name="Montgomery P."/>
            <person name="Pearson M."/>
            <person name="Howarth C."/>
            <person name="Larson L."/>
            <person name="White J."/>
            <person name="O'Leary S."/>
            <person name="Kodira C."/>
            <person name="Zeng Q."/>
            <person name="Yandava C."/>
            <person name="Alvarado L."/>
            <person name="Kistler C."/>
            <person name="Shim W.-B."/>
            <person name="Kang S."/>
            <person name="Woloshuk C."/>
        </authorList>
    </citation>
    <scope>NUCLEOTIDE SEQUENCE</scope>
    <source>
        <strain evidence="2">4287</strain>
    </source>
</reference>
<proteinExistence type="predicted"/>
<evidence type="ECO:0000313" key="3">
    <source>
        <dbReference type="Proteomes" id="UP000009097"/>
    </source>
</evidence>
<dbReference type="VEuPathDB" id="FungiDB:FOXG_22637"/>
<dbReference type="Proteomes" id="UP000009097">
    <property type="component" value="Unassembled WGS sequence"/>
</dbReference>
<dbReference type="RefSeq" id="XP_018257768.1">
    <property type="nucleotide sequence ID" value="XM_018403041.1"/>
</dbReference>
<organism evidence="2 3">
    <name type="scientific">Fusarium oxysporum f. sp. lycopersici (strain 4287 / CBS 123668 / FGSC 9935 / NRRL 34936)</name>
    <name type="common">Fusarium vascular wilt of tomato</name>
    <dbReference type="NCBI Taxonomy" id="426428"/>
    <lineage>
        <taxon>Eukaryota</taxon>
        <taxon>Fungi</taxon>
        <taxon>Dikarya</taxon>
        <taxon>Ascomycota</taxon>
        <taxon>Pezizomycotina</taxon>
        <taxon>Sordariomycetes</taxon>
        <taxon>Hypocreomycetidae</taxon>
        <taxon>Hypocreales</taxon>
        <taxon>Nectriaceae</taxon>
        <taxon>Fusarium</taxon>
        <taxon>Fusarium oxysporum species complex</taxon>
    </lineage>
</organism>
<reference evidence="2" key="2">
    <citation type="journal article" date="2010" name="Nature">
        <title>Comparative genomics reveals mobile pathogenicity chromosomes in Fusarium.</title>
        <authorList>
            <person name="Ma L.J."/>
            <person name="van der Does H.C."/>
            <person name="Borkovich K.A."/>
            <person name="Coleman J.J."/>
            <person name="Daboussi M.J."/>
            <person name="Di Pietro A."/>
            <person name="Dufresne M."/>
            <person name="Freitag M."/>
            <person name="Grabherr M."/>
            <person name="Henrissat B."/>
            <person name="Houterman P.M."/>
            <person name="Kang S."/>
            <person name="Shim W.B."/>
            <person name="Woloshuk C."/>
            <person name="Xie X."/>
            <person name="Xu J.R."/>
            <person name="Antoniw J."/>
            <person name="Baker S.E."/>
            <person name="Bluhm B.H."/>
            <person name="Breakspear A."/>
            <person name="Brown D.W."/>
            <person name="Butchko R.A."/>
            <person name="Chapman S."/>
            <person name="Coulson R."/>
            <person name="Coutinho P.M."/>
            <person name="Danchin E.G."/>
            <person name="Diener A."/>
            <person name="Gale L.R."/>
            <person name="Gardiner D.M."/>
            <person name="Goff S."/>
            <person name="Hammond-Kosack K.E."/>
            <person name="Hilburn K."/>
            <person name="Hua-Van A."/>
            <person name="Jonkers W."/>
            <person name="Kazan K."/>
            <person name="Kodira C.D."/>
            <person name="Koehrsen M."/>
            <person name="Kumar L."/>
            <person name="Lee Y.H."/>
            <person name="Li L."/>
            <person name="Manners J.M."/>
            <person name="Miranda-Saavedra D."/>
            <person name="Mukherjee M."/>
            <person name="Park G."/>
            <person name="Park J."/>
            <person name="Park S.Y."/>
            <person name="Proctor R.H."/>
            <person name="Regev A."/>
            <person name="Ruiz-Roldan M.C."/>
            <person name="Sain D."/>
            <person name="Sakthikumar S."/>
            <person name="Sykes S."/>
            <person name="Schwartz D.C."/>
            <person name="Turgeon B.G."/>
            <person name="Wapinski I."/>
            <person name="Yoder O."/>
            <person name="Young S."/>
            <person name="Zeng Q."/>
            <person name="Zhou S."/>
            <person name="Galagan J."/>
            <person name="Cuomo C.A."/>
            <person name="Kistler H.C."/>
            <person name="Rep M."/>
        </authorList>
    </citation>
    <scope>NUCLEOTIDE SEQUENCE [LARGE SCALE GENOMIC DNA]</scope>
    <source>
        <strain evidence="2">4287</strain>
    </source>
</reference>
<sequence>MNLVPRRSTRKSTTFLSKSPHDDQTDIPMIPITWNPAEFKGSPTPGNSGIRTRKQSGTPLSYHNTMNSTNVSGPTNTRNIRNSPGNEPSRNKMTTSTSERTQKKCWKTLQLQKNVCKRKRT</sequence>
<feature type="region of interest" description="Disordered" evidence="1">
    <location>
        <begin position="1"/>
        <end position="104"/>
    </location>
</feature>
<dbReference type="GeneID" id="28963343"/>
<dbReference type="KEGG" id="fox:FOXG_22637"/>
<accession>A0A0J9WA57</accession>